<name>A0A9W6ZRK2_9STRA</name>
<comment type="caution">
    <text evidence="1">The sequence shown here is derived from an EMBL/GenBank/DDBJ whole genome shotgun (WGS) entry which is preliminary data.</text>
</comment>
<protein>
    <submittedName>
        <fullName evidence="1">Uncharacterized protein</fullName>
    </submittedName>
</protein>
<gene>
    <name evidence="1" type="ORF">TrST_g11489</name>
</gene>
<organism evidence="1 2">
    <name type="scientific">Triparma strigata</name>
    <dbReference type="NCBI Taxonomy" id="1606541"/>
    <lineage>
        <taxon>Eukaryota</taxon>
        <taxon>Sar</taxon>
        <taxon>Stramenopiles</taxon>
        <taxon>Ochrophyta</taxon>
        <taxon>Bolidophyceae</taxon>
        <taxon>Parmales</taxon>
        <taxon>Triparmaceae</taxon>
        <taxon>Triparma</taxon>
    </lineage>
</organism>
<keyword evidence="2" id="KW-1185">Reference proteome</keyword>
<accession>A0A9W6ZRK2</accession>
<dbReference type="AlphaFoldDB" id="A0A9W6ZRK2"/>
<evidence type="ECO:0000313" key="2">
    <source>
        <dbReference type="Proteomes" id="UP001165085"/>
    </source>
</evidence>
<dbReference type="Proteomes" id="UP001165085">
    <property type="component" value="Unassembled WGS sequence"/>
</dbReference>
<dbReference type="OrthoDB" id="10449241at2759"/>
<proteinExistence type="predicted"/>
<evidence type="ECO:0000313" key="1">
    <source>
        <dbReference type="EMBL" id="GMH59444.1"/>
    </source>
</evidence>
<dbReference type="EMBL" id="BRXY01000059">
    <property type="protein sequence ID" value="GMH59444.1"/>
    <property type="molecule type" value="Genomic_DNA"/>
</dbReference>
<reference evidence="2" key="1">
    <citation type="journal article" date="2023" name="Commun. Biol.">
        <title>Genome analysis of Parmales, the sister group of diatoms, reveals the evolutionary specialization of diatoms from phago-mixotrophs to photoautotrophs.</title>
        <authorList>
            <person name="Ban H."/>
            <person name="Sato S."/>
            <person name="Yoshikawa S."/>
            <person name="Yamada K."/>
            <person name="Nakamura Y."/>
            <person name="Ichinomiya M."/>
            <person name="Sato N."/>
            <person name="Blanc-Mathieu R."/>
            <person name="Endo H."/>
            <person name="Kuwata A."/>
            <person name="Ogata H."/>
        </authorList>
    </citation>
    <scope>NUCLEOTIDE SEQUENCE [LARGE SCALE GENOMIC DNA]</scope>
    <source>
        <strain evidence="2">NIES 3701</strain>
    </source>
</reference>
<sequence length="297" mass="33157">MLTLAALSLVSEIYNRDATYGLIDKYRFPQNSVRYDVRYKGEPGAGLGNVSAGGFDNIYVVGVESSGSRFVSRSLALAFDDRNVWNGEFPACWNGRNSILANINPSINPAAPSIQHISLPFGGFVGASSSMPEVRTVNMCHRLKDDGGNIRRGEYKQERDNSGPSRSRWFLDVEATLTLEPKSIAVFVNRDRGVTLKSKISQHTMVEKQWGKQKAPTEREKVLMVEMASEEMKVGIDIMEKALLSHRHKIYVLDYEQLGLASTWIGLYDFLVSNGFAIKVEKMPVFKNGNEKYFGGN</sequence>